<keyword evidence="2" id="KW-1185">Reference proteome</keyword>
<dbReference type="KEGG" id="rbg:BG454_03855"/>
<dbReference type="AlphaFoldDB" id="A0A2K8KFY3"/>
<reference evidence="1 2" key="1">
    <citation type="submission" date="2017-11" db="EMBL/GenBank/DDBJ databases">
        <title>Revised Sequence and Annotation of the Rhodobaca barguzinensis strain alga05 Genome.</title>
        <authorList>
            <person name="Kopejtka K."/>
            <person name="Tomasch J.M."/>
            <person name="Bunk B."/>
            <person name="Koblizek M."/>
        </authorList>
    </citation>
    <scope>NUCLEOTIDE SEQUENCE [LARGE SCALE GENOMIC DNA]</scope>
    <source>
        <strain evidence="2">alga05</strain>
    </source>
</reference>
<dbReference type="Proteomes" id="UP000228948">
    <property type="component" value="Chromosome"/>
</dbReference>
<gene>
    <name evidence="1" type="ORF">BG454_03855</name>
</gene>
<organism evidence="1 2">
    <name type="scientific">Roseinatronobacter bogoriensis subsp. barguzinensis</name>
    <dbReference type="NCBI Taxonomy" id="441209"/>
    <lineage>
        <taxon>Bacteria</taxon>
        <taxon>Pseudomonadati</taxon>
        <taxon>Pseudomonadota</taxon>
        <taxon>Alphaproteobacteria</taxon>
        <taxon>Rhodobacterales</taxon>
        <taxon>Paracoccaceae</taxon>
        <taxon>Roseinatronobacter</taxon>
    </lineage>
</organism>
<dbReference type="STRING" id="441209.GCA_001870665_03503"/>
<evidence type="ECO:0000313" key="2">
    <source>
        <dbReference type="Proteomes" id="UP000228948"/>
    </source>
</evidence>
<sequence length="545" mass="60539">MSRDQLHQAFVDTYLWWREADKQAGYLDAKYAAAGITTRKRKANSPNFYPLVRLVWNIDPTKQASTISNWAKSLLALHDEYTGKTELYAQNARADLINYIKDEGGLARLRGEKGMTAAELAAEEAAGVQLMQRGRPKLTAPAPANVAASKLEAVKAIAPKATIPSFPTAVTNADNLVVMLGRKNAAGQIEIVGSNYSDQLVQTALDACTALDRSNVTLSLRLIAEALEPHALPAKLESYRKKFFDDSEVERTVTLRDLDKDGNPKTEVQKIKQATRLRYRPTATDFLVSKTATPASLVTYARPNAAFVCADEVILRGADRSWIESELLNKQKLTLYKAEPNNGLAATQGTVKATHTLRLDDAASEHTRNIYFYEKSTVPVESNQQPSIKNQAALNWNWELETTVQWLAEFDAQCATPYVNTIRGFFNRSKFASIQLQLGKTELELRYWYENDVYAYNYSLPYNSNAKRLGKKTSTQLFTANAKDLALVFAVLPTLPITSQNVLLSGNSNVMRVKYSTELADYETYIPAADTAGLRDATAFELYGA</sequence>
<protein>
    <submittedName>
        <fullName evidence="1">Uncharacterized protein</fullName>
    </submittedName>
</protein>
<accession>A0A2K8KFY3</accession>
<evidence type="ECO:0000313" key="1">
    <source>
        <dbReference type="EMBL" id="ATX65070.1"/>
    </source>
</evidence>
<proteinExistence type="predicted"/>
<dbReference type="EMBL" id="CP024899">
    <property type="protein sequence ID" value="ATX65070.1"/>
    <property type="molecule type" value="Genomic_DNA"/>
</dbReference>
<name>A0A2K8KFY3_9RHOB</name>